<dbReference type="GO" id="GO:0016491">
    <property type="term" value="F:oxidoreductase activity"/>
    <property type="evidence" value="ECO:0007669"/>
    <property type="project" value="InterPro"/>
</dbReference>
<evidence type="ECO:0000313" key="7">
    <source>
        <dbReference type="Proteomes" id="UP000681356"/>
    </source>
</evidence>
<keyword evidence="7" id="KW-1185">Reference proteome</keyword>
<dbReference type="GO" id="GO:0046872">
    <property type="term" value="F:metal ion binding"/>
    <property type="evidence" value="ECO:0007669"/>
    <property type="project" value="UniProtKB-KW"/>
</dbReference>
<dbReference type="EMBL" id="JAGTUU010000003">
    <property type="protein sequence ID" value="MBS0124194.1"/>
    <property type="molecule type" value="Genomic_DNA"/>
</dbReference>
<dbReference type="InterPro" id="IPR002888">
    <property type="entry name" value="2Fe-2S-bd"/>
</dbReference>
<comment type="caution">
    <text evidence="6">The sequence shown here is derived from an EMBL/GenBank/DDBJ whole genome shotgun (WGS) entry which is preliminary data.</text>
</comment>
<dbReference type="SUPFAM" id="SSF54292">
    <property type="entry name" value="2Fe-2S ferredoxin-like"/>
    <property type="match status" value="1"/>
</dbReference>
<sequence length="148" mass="15288">MTLRINGEDRRINSDPDTPLAYVLRDELGLKGTRIGCGLEQCGACAALVDGEAVLTCSTPAAVFEGREIVTVEGVSALPEGRRVQDAFVAQAAAQCGYCTAGLVVAVTALARAGAAPDREAIKQALAPHLCRCGSHPRVLAAAEEALS</sequence>
<dbReference type="Gene3D" id="3.10.20.30">
    <property type="match status" value="1"/>
</dbReference>
<reference evidence="6" key="1">
    <citation type="submission" date="2021-04" db="EMBL/GenBank/DDBJ databases">
        <authorList>
            <person name="Yoon J."/>
        </authorList>
    </citation>
    <scope>NUCLEOTIDE SEQUENCE</scope>
    <source>
        <strain evidence="6">KMU-90</strain>
    </source>
</reference>
<evidence type="ECO:0000259" key="5">
    <source>
        <dbReference type="PROSITE" id="PS51085"/>
    </source>
</evidence>
<protein>
    <submittedName>
        <fullName evidence="6">(2Fe-2S)-binding protein</fullName>
    </submittedName>
</protein>
<feature type="domain" description="2Fe-2S ferredoxin-type" evidence="5">
    <location>
        <begin position="1"/>
        <end position="75"/>
    </location>
</feature>
<dbReference type="Proteomes" id="UP000681356">
    <property type="component" value="Unassembled WGS sequence"/>
</dbReference>
<evidence type="ECO:0000313" key="6">
    <source>
        <dbReference type="EMBL" id="MBS0124194.1"/>
    </source>
</evidence>
<dbReference type="InterPro" id="IPR012675">
    <property type="entry name" value="Beta-grasp_dom_sf"/>
</dbReference>
<dbReference type="PANTHER" id="PTHR44379:SF6">
    <property type="entry name" value="BLR6046 PROTEIN"/>
    <property type="match status" value="1"/>
</dbReference>
<keyword evidence="1" id="KW-0001">2Fe-2S</keyword>
<dbReference type="AlphaFoldDB" id="A0A8J7WFG3"/>
<evidence type="ECO:0000256" key="2">
    <source>
        <dbReference type="ARBA" id="ARBA00022723"/>
    </source>
</evidence>
<dbReference type="InterPro" id="IPR036010">
    <property type="entry name" value="2Fe-2S_ferredoxin-like_sf"/>
</dbReference>
<evidence type="ECO:0000256" key="1">
    <source>
        <dbReference type="ARBA" id="ARBA00022714"/>
    </source>
</evidence>
<keyword evidence="2" id="KW-0479">Metal-binding</keyword>
<dbReference type="Pfam" id="PF01799">
    <property type="entry name" value="Fer2_2"/>
    <property type="match status" value="1"/>
</dbReference>
<dbReference type="PROSITE" id="PS51085">
    <property type="entry name" value="2FE2S_FER_2"/>
    <property type="match status" value="1"/>
</dbReference>
<keyword evidence="3" id="KW-0408">Iron</keyword>
<dbReference type="InterPro" id="IPR036884">
    <property type="entry name" value="2Fe-2S-bd_dom_sf"/>
</dbReference>
<name>A0A8J7WFG3_9RHOB</name>
<proteinExistence type="predicted"/>
<dbReference type="InterPro" id="IPR051452">
    <property type="entry name" value="Diverse_Oxidoreductases"/>
</dbReference>
<keyword evidence="4" id="KW-0411">Iron-sulfur</keyword>
<accession>A0A8J7WFG3</accession>
<gene>
    <name evidence="6" type="ORF">KB874_08600</name>
</gene>
<dbReference type="SUPFAM" id="SSF47741">
    <property type="entry name" value="CO dehydrogenase ISP C-domain like"/>
    <property type="match status" value="1"/>
</dbReference>
<dbReference type="PANTHER" id="PTHR44379">
    <property type="entry name" value="OXIDOREDUCTASE WITH IRON-SULFUR SUBUNIT"/>
    <property type="match status" value="1"/>
</dbReference>
<dbReference type="GO" id="GO:0051537">
    <property type="term" value="F:2 iron, 2 sulfur cluster binding"/>
    <property type="evidence" value="ECO:0007669"/>
    <property type="project" value="UniProtKB-KW"/>
</dbReference>
<evidence type="ECO:0000256" key="4">
    <source>
        <dbReference type="ARBA" id="ARBA00023014"/>
    </source>
</evidence>
<evidence type="ECO:0000256" key="3">
    <source>
        <dbReference type="ARBA" id="ARBA00023004"/>
    </source>
</evidence>
<dbReference type="InterPro" id="IPR001041">
    <property type="entry name" value="2Fe-2S_ferredoxin-type"/>
</dbReference>
<organism evidence="6 7">
    <name type="scientific">Thetidibacter halocola</name>
    <dbReference type="NCBI Taxonomy" id="2827239"/>
    <lineage>
        <taxon>Bacteria</taxon>
        <taxon>Pseudomonadati</taxon>
        <taxon>Pseudomonadota</taxon>
        <taxon>Alphaproteobacteria</taxon>
        <taxon>Rhodobacterales</taxon>
        <taxon>Roseobacteraceae</taxon>
        <taxon>Thetidibacter</taxon>
    </lineage>
</organism>
<dbReference type="Gene3D" id="1.10.150.120">
    <property type="entry name" value="[2Fe-2S]-binding domain"/>
    <property type="match status" value="1"/>
</dbReference>
<dbReference type="Pfam" id="PF00111">
    <property type="entry name" value="Fer2"/>
    <property type="match status" value="1"/>
</dbReference>